<gene>
    <name evidence="2" type="ORF">BJ971_003257</name>
</gene>
<dbReference type="RefSeq" id="WP_184993983.1">
    <property type="nucleotide sequence ID" value="NZ_BOMK01000006.1"/>
</dbReference>
<dbReference type="Gene3D" id="3.40.30.10">
    <property type="entry name" value="Glutaredoxin"/>
    <property type="match status" value="1"/>
</dbReference>
<keyword evidence="3" id="KW-1185">Reference proteome</keyword>
<dbReference type="Proteomes" id="UP000578112">
    <property type="component" value="Unassembled WGS sequence"/>
</dbReference>
<evidence type="ECO:0000313" key="3">
    <source>
        <dbReference type="Proteomes" id="UP000578112"/>
    </source>
</evidence>
<reference evidence="2 3" key="1">
    <citation type="submission" date="2020-08" db="EMBL/GenBank/DDBJ databases">
        <title>Sequencing the genomes of 1000 actinobacteria strains.</title>
        <authorList>
            <person name="Klenk H.-P."/>
        </authorList>
    </citation>
    <scope>NUCLEOTIDE SEQUENCE [LARGE SCALE GENOMIC DNA]</scope>
    <source>
        <strain evidence="2 3">DSM 43149</strain>
    </source>
</reference>
<dbReference type="AlphaFoldDB" id="A0A7W7HXV2"/>
<comment type="caution">
    <text evidence="2">The sequence shown here is derived from an EMBL/GenBank/DDBJ whole genome shotgun (WGS) entry which is preliminary data.</text>
</comment>
<sequence>MTTPVRLRGAEETAFRRQFEMDAVWSRMIAPGGRVPAMPLIEVDLGPIHLDLMLRTGPIVLVFFPYAGPASCDDLLAGYQRTLLPPCTSAGAHLVAVSPQRPDLLAPLKHRLDLGYLVASDPRHILIDAFGIGYRGPEASEVLGTGRAVLPYPAVVVADRTGTVRYASVRPEAAPPTPAARIIAALDRLVPAPSGGAAAPSTRD</sequence>
<evidence type="ECO:0000259" key="1">
    <source>
        <dbReference type="Pfam" id="PF00578"/>
    </source>
</evidence>
<dbReference type="InterPro" id="IPR000866">
    <property type="entry name" value="AhpC/TSA"/>
</dbReference>
<evidence type="ECO:0000313" key="2">
    <source>
        <dbReference type="EMBL" id="MBB4762701.1"/>
    </source>
</evidence>
<dbReference type="Pfam" id="PF00578">
    <property type="entry name" value="AhpC-TSA"/>
    <property type="match status" value="1"/>
</dbReference>
<dbReference type="GO" id="GO:0016209">
    <property type="term" value="F:antioxidant activity"/>
    <property type="evidence" value="ECO:0007669"/>
    <property type="project" value="InterPro"/>
</dbReference>
<dbReference type="SUPFAM" id="SSF52833">
    <property type="entry name" value="Thioredoxin-like"/>
    <property type="match status" value="1"/>
</dbReference>
<organism evidence="2 3">
    <name type="scientific">Actinoplanes digitatis</name>
    <dbReference type="NCBI Taxonomy" id="1868"/>
    <lineage>
        <taxon>Bacteria</taxon>
        <taxon>Bacillati</taxon>
        <taxon>Actinomycetota</taxon>
        <taxon>Actinomycetes</taxon>
        <taxon>Micromonosporales</taxon>
        <taxon>Micromonosporaceae</taxon>
        <taxon>Actinoplanes</taxon>
    </lineage>
</organism>
<dbReference type="EMBL" id="JACHNH010000001">
    <property type="protein sequence ID" value="MBB4762701.1"/>
    <property type="molecule type" value="Genomic_DNA"/>
</dbReference>
<accession>A0A7W7HXV2</accession>
<protein>
    <submittedName>
        <fullName evidence="2">Peroxiredoxin</fullName>
    </submittedName>
</protein>
<dbReference type="GO" id="GO:0016491">
    <property type="term" value="F:oxidoreductase activity"/>
    <property type="evidence" value="ECO:0007669"/>
    <property type="project" value="InterPro"/>
</dbReference>
<feature type="domain" description="Alkyl hydroperoxide reductase subunit C/ Thiol specific antioxidant" evidence="1">
    <location>
        <begin position="34"/>
        <end position="166"/>
    </location>
</feature>
<dbReference type="InterPro" id="IPR036249">
    <property type="entry name" value="Thioredoxin-like_sf"/>
</dbReference>
<name>A0A7W7HXV2_9ACTN</name>
<proteinExistence type="predicted"/>